<keyword evidence="2" id="KW-1185">Reference proteome</keyword>
<evidence type="ECO:0008006" key="3">
    <source>
        <dbReference type="Google" id="ProtNLM"/>
    </source>
</evidence>
<organism evidence="1 2">
    <name type="scientific">Pseudoalteromonas ulvae</name>
    <dbReference type="NCBI Taxonomy" id="107327"/>
    <lineage>
        <taxon>Bacteria</taxon>
        <taxon>Pseudomonadati</taxon>
        <taxon>Pseudomonadota</taxon>
        <taxon>Gammaproteobacteria</taxon>
        <taxon>Alteromonadales</taxon>
        <taxon>Pseudoalteromonadaceae</taxon>
        <taxon>Pseudoalteromonas</taxon>
    </lineage>
</organism>
<dbReference type="PROSITE" id="PS51257">
    <property type="entry name" value="PROKAR_LIPOPROTEIN"/>
    <property type="match status" value="1"/>
</dbReference>
<accession>A0A2C9ZZV8</accession>
<sequence length="149" mass="17018">MKKLILPLTAAVVLSACSSTDSFTSDEPSASKVDQTMYLRGDFSLWESQPEYQLNAISRDIFQTRIKFTTADKAYEFKIADENWSAGLNCGYKNEDLDKFLELGIPVQANCNSVYNYFSFTPYEAGWYEVSINFRNLDKPLVTINQIFE</sequence>
<dbReference type="AlphaFoldDB" id="A0A2C9ZZV8"/>
<protein>
    <recommendedName>
        <fullName evidence="3">Pullulanase</fullName>
    </recommendedName>
</protein>
<dbReference type="Proteomes" id="UP000194841">
    <property type="component" value="Unassembled WGS sequence"/>
</dbReference>
<name>A0A2C9ZZV8_PSEDV</name>
<dbReference type="RefSeq" id="WP_086745814.1">
    <property type="nucleotide sequence ID" value="NZ_MWPV01000007.1"/>
</dbReference>
<dbReference type="OrthoDB" id="6196650at2"/>
<proteinExistence type="predicted"/>
<comment type="caution">
    <text evidence="1">The sequence shown here is derived from an EMBL/GenBank/DDBJ whole genome shotgun (WGS) entry which is preliminary data.</text>
</comment>
<reference evidence="1 2" key="1">
    <citation type="submission" date="2017-02" db="EMBL/GenBank/DDBJ databases">
        <title>Pseudoalteromonas ulvae TC14 Genome.</title>
        <authorList>
            <person name="Molmeret M."/>
        </authorList>
    </citation>
    <scope>NUCLEOTIDE SEQUENCE [LARGE SCALE GENOMIC DNA]</scope>
    <source>
        <strain evidence="1">TC14</strain>
    </source>
</reference>
<evidence type="ECO:0000313" key="2">
    <source>
        <dbReference type="Proteomes" id="UP000194841"/>
    </source>
</evidence>
<dbReference type="EMBL" id="MWPV01000007">
    <property type="protein sequence ID" value="OUL56304.1"/>
    <property type="molecule type" value="Genomic_DNA"/>
</dbReference>
<evidence type="ECO:0000313" key="1">
    <source>
        <dbReference type="EMBL" id="OUL56304.1"/>
    </source>
</evidence>
<gene>
    <name evidence="1" type="ORF">B1199_19545</name>
</gene>
<dbReference type="Gene3D" id="2.60.40.3620">
    <property type="match status" value="1"/>
</dbReference>